<feature type="compositionally biased region" description="Basic residues" evidence="1">
    <location>
        <begin position="1"/>
        <end position="11"/>
    </location>
</feature>
<proteinExistence type="predicted"/>
<evidence type="ECO:0000256" key="1">
    <source>
        <dbReference type="SAM" id="MobiDB-lite"/>
    </source>
</evidence>
<organism evidence="2 3">
    <name type="scientific">Petrolisthes cinctipes</name>
    <name type="common">Flat porcelain crab</name>
    <dbReference type="NCBI Taxonomy" id="88211"/>
    <lineage>
        <taxon>Eukaryota</taxon>
        <taxon>Metazoa</taxon>
        <taxon>Ecdysozoa</taxon>
        <taxon>Arthropoda</taxon>
        <taxon>Crustacea</taxon>
        <taxon>Multicrustacea</taxon>
        <taxon>Malacostraca</taxon>
        <taxon>Eumalacostraca</taxon>
        <taxon>Eucarida</taxon>
        <taxon>Decapoda</taxon>
        <taxon>Pleocyemata</taxon>
        <taxon>Anomura</taxon>
        <taxon>Galatheoidea</taxon>
        <taxon>Porcellanidae</taxon>
        <taxon>Petrolisthes</taxon>
    </lineage>
</organism>
<feature type="region of interest" description="Disordered" evidence="1">
    <location>
        <begin position="1"/>
        <end position="23"/>
    </location>
</feature>
<feature type="region of interest" description="Disordered" evidence="1">
    <location>
        <begin position="149"/>
        <end position="187"/>
    </location>
</feature>
<name>A0AAE1L1E6_PETCI</name>
<dbReference type="AlphaFoldDB" id="A0AAE1L1E6"/>
<dbReference type="EMBL" id="JAWQEG010000327">
    <property type="protein sequence ID" value="KAK3891592.1"/>
    <property type="molecule type" value="Genomic_DNA"/>
</dbReference>
<gene>
    <name evidence="2" type="ORF">Pcinc_004538</name>
</gene>
<evidence type="ECO:0000313" key="3">
    <source>
        <dbReference type="Proteomes" id="UP001286313"/>
    </source>
</evidence>
<evidence type="ECO:0000313" key="2">
    <source>
        <dbReference type="EMBL" id="KAK3891592.1"/>
    </source>
</evidence>
<dbReference type="Proteomes" id="UP001286313">
    <property type="component" value="Unassembled WGS sequence"/>
</dbReference>
<keyword evidence="3" id="KW-1185">Reference proteome</keyword>
<comment type="caution">
    <text evidence="2">The sequence shown here is derived from an EMBL/GenBank/DDBJ whole genome shotgun (WGS) entry which is preliminary data.</text>
</comment>
<protein>
    <submittedName>
        <fullName evidence="2">Uncharacterized protein</fullName>
    </submittedName>
</protein>
<accession>A0AAE1L1E6</accession>
<reference evidence="2" key="1">
    <citation type="submission" date="2023-10" db="EMBL/GenBank/DDBJ databases">
        <title>Genome assemblies of two species of porcelain crab, Petrolisthes cinctipes and Petrolisthes manimaculis (Anomura: Porcellanidae).</title>
        <authorList>
            <person name="Angst P."/>
        </authorList>
    </citation>
    <scope>NUCLEOTIDE SEQUENCE</scope>
    <source>
        <strain evidence="2">PB745_01</strain>
        <tissue evidence="2">Gill</tissue>
    </source>
</reference>
<feature type="compositionally biased region" description="Low complexity" evidence="1">
    <location>
        <begin position="177"/>
        <end position="187"/>
    </location>
</feature>
<sequence length="387" mass="43559">MPPFNCHHHTPIPRPNLPMQHPSLTSFPHPSHLLHLSQTFPNPSFPRQFHSCTRPTRTSRSHSNQTSPHLPFLTYLSSFLPLLRLSPTQFLYPTYLSHLTYPNLSFLLHLNRSPPTFLNQTELLHLLFVTYLPHYVLIPTPEPFPLPDLTVPLPDNHTPDSIPLPDHTLPPTPPRSPSTTHTSPDSTHSLPYLPYHFPSSTIYPPSSTSTHTTIFHTNDALVSRPRLKLVLPSLPKPYFKLVPPSLPQPHLKLVPPSLPRPRLKCMPPLPSQPSLSGCRPRCHGHASNATYSAPQRNVYANDTNIASLRPTHASYAATPLVLSHHHAPPRHTPHARQQRYHASRVIAPPRAFLTPGHSCLATLHMRHHCYHASPTQTHTHSTCVDTH</sequence>